<dbReference type="InterPro" id="IPR051010">
    <property type="entry name" value="BCAA_transport"/>
</dbReference>
<evidence type="ECO:0000256" key="5">
    <source>
        <dbReference type="SAM" id="Phobius"/>
    </source>
</evidence>
<evidence type="ECO:0000256" key="4">
    <source>
        <dbReference type="ARBA" id="ARBA00022970"/>
    </source>
</evidence>
<evidence type="ECO:0000313" key="8">
    <source>
        <dbReference type="Proteomes" id="UP000777784"/>
    </source>
</evidence>
<dbReference type="GO" id="GO:0006865">
    <property type="term" value="P:amino acid transport"/>
    <property type="evidence" value="ECO:0007669"/>
    <property type="project" value="UniProtKB-KW"/>
</dbReference>
<protein>
    <submittedName>
        <fullName evidence="7">ABC transporter substrate-binding protein</fullName>
    </submittedName>
</protein>
<dbReference type="Pfam" id="PF13458">
    <property type="entry name" value="Peripla_BP_6"/>
    <property type="match status" value="1"/>
</dbReference>
<name>A0A948RWK6_UNCEI</name>
<evidence type="ECO:0000313" key="7">
    <source>
        <dbReference type="EMBL" id="MBU2690883.1"/>
    </source>
</evidence>
<dbReference type="InterPro" id="IPR028082">
    <property type="entry name" value="Peripla_BP_I"/>
</dbReference>
<sequence>MKKRSIIWLIVVVVVVTGVIWYSNQRVETASVEPKVVKIGVAALLTGTHAVYGENVQDGVMLAVNEINEGGGIKGKAVEVVVEDEGSDPKQAVAAVQRLIAIEKVPVIIGPASSGGVMAAAPVANARNVVLLSPGGASPNITQAGDFVFRNRASGSAESLVMAEHAYNVLGIRDIAILQITTDYGEGFRKVFEDRFKELGGKVAAVEYFDAGTTDFRAQITKLKNLGVKAVFILGVPKEVGSFLKQAKELGFSATFISNNMESQDLLTAAGDAAEGLQFAIPEFNPQSEIPHIREFTDKFKSRYDRLPDMFAANGYDAMYIVKRAIEVGGYSGEGIRDALYAMKDFSVVNGGKISFDENGDVFKPLTIKEVRNGEFAEVAK</sequence>
<accession>A0A948RWK6</accession>
<keyword evidence="5" id="KW-1133">Transmembrane helix</keyword>
<proteinExistence type="inferred from homology"/>
<dbReference type="Gene3D" id="3.40.50.2300">
    <property type="match status" value="2"/>
</dbReference>
<dbReference type="CDD" id="cd06349">
    <property type="entry name" value="PBP1_ABC_HAAT-like"/>
    <property type="match status" value="1"/>
</dbReference>
<dbReference type="InterPro" id="IPR000709">
    <property type="entry name" value="Leu_Ile_Val-bd"/>
</dbReference>
<dbReference type="InterPro" id="IPR028081">
    <property type="entry name" value="Leu-bd"/>
</dbReference>
<feature type="transmembrane region" description="Helical" evidence="5">
    <location>
        <begin position="7"/>
        <end position="24"/>
    </location>
</feature>
<evidence type="ECO:0000256" key="2">
    <source>
        <dbReference type="ARBA" id="ARBA00022448"/>
    </source>
</evidence>
<dbReference type="PANTHER" id="PTHR30483:SF6">
    <property type="entry name" value="PERIPLASMIC BINDING PROTEIN OF ABC TRANSPORTER FOR NATURAL AMINO ACIDS"/>
    <property type="match status" value="1"/>
</dbReference>
<feature type="domain" description="Leucine-binding protein" evidence="6">
    <location>
        <begin position="37"/>
        <end position="374"/>
    </location>
</feature>
<evidence type="ECO:0000259" key="6">
    <source>
        <dbReference type="Pfam" id="PF13458"/>
    </source>
</evidence>
<keyword evidence="5" id="KW-0812">Transmembrane</keyword>
<dbReference type="Proteomes" id="UP000777784">
    <property type="component" value="Unassembled WGS sequence"/>
</dbReference>
<comment type="caution">
    <text evidence="7">The sequence shown here is derived from an EMBL/GenBank/DDBJ whole genome shotgun (WGS) entry which is preliminary data.</text>
</comment>
<keyword evidence="2" id="KW-0813">Transport</keyword>
<dbReference type="EMBL" id="JAHJDP010000040">
    <property type="protein sequence ID" value="MBU2690883.1"/>
    <property type="molecule type" value="Genomic_DNA"/>
</dbReference>
<keyword evidence="4" id="KW-0029">Amino-acid transport</keyword>
<comment type="similarity">
    <text evidence="1">Belongs to the leucine-binding protein family.</text>
</comment>
<dbReference type="AlphaFoldDB" id="A0A948RWK6"/>
<dbReference type="PRINTS" id="PR00337">
    <property type="entry name" value="LEUILEVALBP"/>
</dbReference>
<dbReference type="PANTHER" id="PTHR30483">
    <property type="entry name" value="LEUCINE-SPECIFIC-BINDING PROTEIN"/>
    <property type="match status" value="1"/>
</dbReference>
<dbReference type="SUPFAM" id="SSF53822">
    <property type="entry name" value="Periplasmic binding protein-like I"/>
    <property type="match status" value="1"/>
</dbReference>
<evidence type="ECO:0000256" key="1">
    <source>
        <dbReference type="ARBA" id="ARBA00010062"/>
    </source>
</evidence>
<keyword evidence="5" id="KW-0472">Membrane</keyword>
<keyword evidence="3" id="KW-0732">Signal</keyword>
<gene>
    <name evidence="7" type="ORF">KJ970_08120</name>
</gene>
<evidence type="ECO:0000256" key="3">
    <source>
        <dbReference type="ARBA" id="ARBA00022729"/>
    </source>
</evidence>
<reference evidence="7" key="1">
    <citation type="submission" date="2021-05" db="EMBL/GenBank/DDBJ databases">
        <title>Energy efficiency and biological interactions define the core microbiome of deep oligotrophic groundwater.</title>
        <authorList>
            <person name="Mehrshad M."/>
            <person name="Lopez-Fernandez M."/>
            <person name="Bell E."/>
            <person name="Bernier-Latmani R."/>
            <person name="Bertilsson S."/>
            <person name="Dopson M."/>
        </authorList>
    </citation>
    <scope>NUCLEOTIDE SEQUENCE</scope>
    <source>
        <strain evidence="7">Modern_marine.mb.64</strain>
    </source>
</reference>
<organism evidence="7 8">
    <name type="scientific">Eiseniibacteriota bacterium</name>
    <dbReference type="NCBI Taxonomy" id="2212470"/>
    <lineage>
        <taxon>Bacteria</taxon>
        <taxon>Candidatus Eiseniibacteriota</taxon>
    </lineage>
</organism>